<dbReference type="Gene3D" id="3.40.50.10140">
    <property type="entry name" value="Toll/interleukin-1 receptor homology (TIR) domain"/>
    <property type="match status" value="1"/>
</dbReference>
<dbReference type="PANTHER" id="PTHR16253:SF0">
    <property type="entry name" value="TETRATRICOPEPTIDE REPEAT PROTEIN 22"/>
    <property type="match status" value="1"/>
</dbReference>
<dbReference type="InterPro" id="IPR042342">
    <property type="entry name" value="TTC22"/>
</dbReference>
<feature type="domain" description="TIR" evidence="1">
    <location>
        <begin position="4"/>
        <end position="130"/>
    </location>
</feature>
<reference evidence="2" key="1">
    <citation type="submission" date="2019-02" db="EMBL/GenBank/DDBJ databases">
        <authorList>
            <person name="Gruber-Vodicka R. H."/>
            <person name="Seah K. B. B."/>
        </authorList>
    </citation>
    <scope>NUCLEOTIDE SEQUENCE</scope>
    <source>
        <strain evidence="2">BECK_S312</strain>
        <strain evidence="3">BECK_S426</strain>
    </source>
</reference>
<accession>A0A450VTX9</accession>
<sequence>MSEKHYDVFLSYSHKDRPWVTEFVSALETSGVKTWSDADIAPGERWQEKMQEALRESSTLIMVLSPNNTQSHWMFFELGAAIGGEKRIIPILLNELDIGRIPVALRQFQALRESSPQEAGKRVAEVLDKIQIH</sequence>
<dbReference type="Pfam" id="PF13676">
    <property type="entry name" value="TIR_2"/>
    <property type="match status" value="1"/>
</dbReference>
<dbReference type="InterPro" id="IPR000157">
    <property type="entry name" value="TIR_dom"/>
</dbReference>
<dbReference type="PROSITE" id="PS50104">
    <property type="entry name" value="TIR"/>
    <property type="match status" value="1"/>
</dbReference>
<evidence type="ECO:0000313" key="3">
    <source>
        <dbReference type="EMBL" id="VFK24111.1"/>
    </source>
</evidence>
<dbReference type="SMART" id="SM00255">
    <property type="entry name" value="TIR"/>
    <property type="match status" value="1"/>
</dbReference>
<dbReference type="GO" id="GO:0007165">
    <property type="term" value="P:signal transduction"/>
    <property type="evidence" value="ECO:0007669"/>
    <property type="project" value="InterPro"/>
</dbReference>
<dbReference type="PANTHER" id="PTHR16253">
    <property type="entry name" value="TETRATRICOPEPTIDE REPEAT PROTEIN 22"/>
    <property type="match status" value="1"/>
</dbReference>
<gene>
    <name evidence="2" type="ORF">BECKLPF1236A_GA0070988_1001517</name>
    <name evidence="3" type="ORF">BECKLPF1236C_GA0070990_1001019</name>
</gene>
<dbReference type="PRINTS" id="PR01537">
    <property type="entry name" value="INTRLKN1R1F"/>
</dbReference>
<dbReference type="SUPFAM" id="SSF52200">
    <property type="entry name" value="Toll/Interleukin receptor TIR domain"/>
    <property type="match status" value="1"/>
</dbReference>
<dbReference type="EMBL" id="CAADFM010000015">
    <property type="protein sequence ID" value="VFK08271.1"/>
    <property type="molecule type" value="Genomic_DNA"/>
</dbReference>
<name>A0A450VTX9_9GAMM</name>
<evidence type="ECO:0000313" key="2">
    <source>
        <dbReference type="EMBL" id="VFK08271.1"/>
    </source>
</evidence>
<evidence type="ECO:0000259" key="1">
    <source>
        <dbReference type="PROSITE" id="PS50104"/>
    </source>
</evidence>
<dbReference type="EMBL" id="CAADFP010000010">
    <property type="protein sequence ID" value="VFK24111.1"/>
    <property type="molecule type" value="Genomic_DNA"/>
</dbReference>
<organism evidence="2">
    <name type="scientific">Candidatus Kentrum sp. LPFa</name>
    <dbReference type="NCBI Taxonomy" id="2126335"/>
    <lineage>
        <taxon>Bacteria</taxon>
        <taxon>Pseudomonadati</taxon>
        <taxon>Pseudomonadota</taxon>
        <taxon>Gammaproteobacteria</taxon>
        <taxon>Candidatus Kentrum</taxon>
    </lineage>
</organism>
<protein>
    <submittedName>
        <fullName evidence="2">TIR domain-containing protein</fullName>
    </submittedName>
</protein>
<proteinExistence type="predicted"/>
<dbReference type="AlphaFoldDB" id="A0A450VTX9"/>
<dbReference type="InterPro" id="IPR035897">
    <property type="entry name" value="Toll_tir_struct_dom_sf"/>
</dbReference>